<comment type="function">
    <text evidence="6">Catalyzes the cleavage of 2-amino-3-ketobutyrate to glycine and acetyl-CoA.</text>
</comment>
<dbReference type="PROSITE" id="PS00599">
    <property type="entry name" value="AA_TRANSFER_CLASS_2"/>
    <property type="match status" value="1"/>
</dbReference>
<proteinExistence type="inferred from homology"/>
<evidence type="ECO:0000256" key="5">
    <source>
        <dbReference type="ARBA" id="ARBA00023315"/>
    </source>
</evidence>
<keyword evidence="4 6" id="KW-0663">Pyridoxal phosphate</keyword>
<comment type="catalytic activity">
    <reaction evidence="6">
        <text>glycine + acetyl-CoA = (2S)-2-amino-3-oxobutanoate + CoA</text>
        <dbReference type="Rhea" id="RHEA:20736"/>
        <dbReference type="ChEBI" id="CHEBI:57287"/>
        <dbReference type="ChEBI" id="CHEBI:57288"/>
        <dbReference type="ChEBI" id="CHEBI:57305"/>
        <dbReference type="ChEBI" id="CHEBI:78948"/>
        <dbReference type="EC" id="2.3.1.29"/>
    </reaction>
</comment>
<dbReference type="NCBIfam" id="TIGR01822">
    <property type="entry name" value="2am3keto_CoA"/>
    <property type="match status" value="1"/>
</dbReference>
<dbReference type="AlphaFoldDB" id="A0AA86T8Q6"/>
<dbReference type="InterPro" id="IPR004839">
    <property type="entry name" value="Aminotransferase_I/II_large"/>
</dbReference>
<dbReference type="PANTHER" id="PTHR13693">
    <property type="entry name" value="CLASS II AMINOTRANSFERASE/8-AMINO-7-OXONONANOATE SYNTHASE"/>
    <property type="match status" value="1"/>
</dbReference>
<feature type="binding site" description="in other chain" evidence="6">
    <location>
        <position position="187"/>
    </location>
    <ligand>
        <name>pyridoxal 5'-phosphate</name>
        <dbReference type="ChEBI" id="CHEBI:597326"/>
        <note>ligand shared between dimeric partners</note>
    </ligand>
</feature>
<protein>
    <recommendedName>
        <fullName evidence="6">2-amino-3-ketobutyrate coenzyme A ligase</fullName>
        <shortName evidence="6">AKB ligase</shortName>
        <ecNumber evidence="6">2.3.1.29</ecNumber>
    </recommendedName>
    <alternativeName>
        <fullName evidence="6">Glycine acetyltransferase</fullName>
    </alternativeName>
</protein>
<evidence type="ECO:0000259" key="7">
    <source>
        <dbReference type="Pfam" id="PF00155"/>
    </source>
</evidence>
<evidence type="ECO:0000256" key="6">
    <source>
        <dbReference type="HAMAP-Rule" id="MF_00985"/>
    </source>
</evidence>
<dbReference type="EMBL" id="OX365700">
    <property type="protein sequence ID" value="CAI4033736.1"/>
    <property type="molecule type" value="Genomic_DNA"/>
</dbReference>
<dbReference type="InterPro" id="IPR011282">
    <property type="entry name" value="2am3keto_CoA_ligase"/>
</dbReference>
<comment type="subunit">
    <text evidence="6">Homodimer.</text>
</comment>
<dbReference type="InterPro" id="IPR050087">
    <property type="entry name" value="AON_synthase_class-II"/>
</dbReference>
<evidence type="ECO:0000313" key="8">
    <source>
        <dbReference type="EMBL" id="CAI4033736.1"/>
    </source>
</evidence>
<evidence type="ECO:0000313" key="9">
    <source>
        <dbReference type="Proteomes" id="UP001179121"/>
    </source>
</evidence>
<dbReference type="NCBIfam" id="NF005394">
    <property type="entry name" value="PRK06939.1"/>
    <property type="match status" value="1"/>
</dbReference>
<sequence length="400" mass="43048">MAYTSLKKAVERQLAEIRSAGLYKTERQLIGPQAAEIQVAHGQGQRAALNFCANNYLGLANHPEIRKAAKDGLDQHGYGMASVRFICGTQDLHKRLERALTTFLGTGDTILYSSCFDANGGLFETLLGEEDAVISDALNHASLIDGIRLCKAKRFRYAHADMGELETALKDAASCRLRLIATDGVFSMDGDLAPLDRVADLADRYDAAVVVDDSHATGVLGRQGRGTPDHFGVADRVDLITSTLGKALGGAAGGFTTGRAEIIELLRQRSRPYLFSNSLPPVIAAAALQAVKLVAQGDTLRAALQANSLFFRTEMTRLGFRLLPGTHPIVPIMLGDAALATKMADRLLQEGIYVVGFSYPVVPKGQARIRVQLSAAHTREQLERAVHAFAKVGRELGVIA</sequence>
<gene>
    <name evidence="6" type="primary">kbl</name>
    <name evidence="8" type="ORF">DNFV4_04178</name>
</gene>
<evidence type="ECO:0000256" key="4">
    <source>
        <dbReference type="ARBA" id="ARBA00022898"/>
    </source>
</evidence>
<dbReference type="Gene3D" id="3.40.640.10">
    <property type="entry name" value="Type I PLP-dependent aspartate aminotransferase-like (Major domain)"/>
    <property type="match status" value="1"/>
</dbReference>
<dbReference type="RefSeq" id="WP_289271171.1">
    <property type="nucleotide sequence ID" value="NZ_OX365700.1"/>
</dbReference>
<evidence type="ECO:0000256" key="2">
    <source>
        <dbReference type="ARBA" id="ARBA00010008"/>
    </source>
</evidence>
<dbReference type="SUPFAM" id="SSF53383">
    <property type="entry name" value="PLP-dependent transferases"/>
    <property type="match status" value="1"/>
</dbReference>
<dbReference type="GO" id="GO:0019518">
    <property type="term" value="P:L-threonine catabolic process to glycine"/>
    <property type="evidence" value="ECO:0007669"/>
    <property type="project" value="UniProtKB-UniRule"/>
</dbReference>
<dbReference type="InterPro" id="IPR015424">
    <property type="entry name" value="PyrdxlP-dep_Trfase"/>
</dbReference>
<name>A0AA86T8Q6_9BACT</name>
<dbReference type="CDD" id="cd06454">
    <property type="entry name" value="KBL_like"/>
    <property type="match status" value="1"/>
</dbReference>
<comment type="cofactor">
    <cofactor evidence="6">
        <name>pyridoxal 5'-phosphate</name>
        <dbReference type="ChEBI" id="CHEBI:597326"/>
    </cofactor>
    <text evidence="6">Binds 1 pyridoxal phosphate per subunit.</text>
</comment>
<feature type="binding site" evidence="6">
    <location>
        <position position="140"/>
    </location>
    <ligand>
        <name>substrate</name>
    </ligand>
</feature>
<keyword evidence="8" id="KW-0436">Ligase</keyword>
<evidence type="ECO:0000256" key="1">
    <source>
        <dbReference type="ARBA" id="ARBA00004746"/>
    </source>
</evidence>
<feature type="binding site" evidence="6">
    <location>
        <begin position="276"/>
        <end position="277"/>
    </location>
    <ligand>
        <name>pyridoxal 5'-phosphate</name>
        <dbReference type="ChEBI" id="CHEBI:597326"/>
        <note>ligand shared between dimeric partners</note>
    </ligand>
</feature>
<feature type="binding site" description="in other chain" evidence="6">
    <location>
        <begin position="243"/>
        <end position="246"/>
    </location>
    <ligand>
        <name>pyridoxal 5'-phosphate</name>
        <dbReference type="ChEBI" id="CHEBI:597326"/>
        <note>ligand shared between dimeric partners</note>
    </ligand>
</feature>
<feature type="domain" description="Aminotransferase class I/classII large" evidence="7">
    <location>
        <begin position="49"/>
        <end position="389"/>
    </location>
</feature>
<dbReference type="GO" id="GO:0030170">
    <property type="term" value="F:pyridoxal phosphate binding"/>
    <property type="evidence" value="ECO:0007669"/>
    <property type="project" value="UniProtKB-UniRule"/>
</dbReference>
<dbReference type="Proteomes" id="UP001179121">
    <property type="component" value="Chromosome"/>
</dbReference>
<comment type="pathway">
    <text evidence="6">Amino-acid degradation; L-threonine degradation via oxydo-reductase pathway; glycine from L-threonine: step 2/2.</text>
</comment>
<dbReference type="InterPro" id="IPR015422">
    <property type="entry name" value="PyrdxlP-dep_Trfase_small"/>
</dbReference>
<dbReference type="GO" id="GO:0016874">
    <property type="term" value="F:ligase activity"/>
    <property type="evidence" value="ECO:0007669"/>
    <property type="project" value="UniProtKB-KW"/>
</dbReference>
<dbReference type="FunFam" id="3.40.640.10:FF:000006">
    <property type="entry name" value="5-aminolevulinate synthase, mitochondrial"/>
    <property type="match status" value="1"/>
</dbReference>
<comment type="similarity">
    <text evidence="2">Belongs to the class-II pyridoxal-phosphate-dependent aminotransferase family. BioF subfamily.</text>
</comment>
<dbReference type="InterPro" id="IPR001917">
    <property type="entry name" value="Aminotrans_II_pyridoxalP_BS"/>
</dbReference>
<feature type="modified residue" description="N6-(pyridoxal phosphate)lysine" evidence="6">
    <location>
        <position position="246"/>
    </location>
</feature>
<dbReference type="PANTHER" id="PTHR13693:SF102">
    <property type="entry name" value="2-AMINO-3-KETOBUTYRATE COENZYME A LIGASE, MITOCHONDRIAL"/>
    <property type="match status" value="1"/>
</dbReference>
<dbReference type="HAMAP" id="MF_00985">
    <property type="entry name" value="2am3keto_CoA_ligase"/>
    <property type="match status" value="1"/>
</dbReference>
<keyword evidence="5 6" id="KW-0012">Acyltransferase</keyword>
<dbReference type="GO" id="GO:0005829">
    <property type="term" value="C:cytosol"/>
    <property type="evidence" value="ECO:0007669"/>
    <property type="project" value="TreeGrafter"/>
</dbReference>
<comment type="pathway">
    <text evidence="1">Cofactor biosynthesis; biotin biosynthesis.</text>
</comment>
<feature type="binding site" description="in other chain" evidence="6">
    <location>
        <begin position="212"/>
        <end position="215"/>
    </location>
    <ligand>
        <name>pyridoxal 5'-phosphate</name>
        <dbReference type="ChEBI" id="CHEBI:597326"/>
        <note>ligand shared between dimeric partners</note>
    </ligand>
</feature>
<dbReference type="EC" id="2.3.1.29" evidence="6"/>
<feature type="binding site" description="in other chain" evidence="6">
    <location>
        <begin position="115"/>
        <end position="116"/>
    </location>
    <ligand>
        <name>pyridoxal 5'-phosphate</name>
        <dbReference type="ChEBI" id="CHEBI:597326"/>
        <note>ligand shared between dimeric partners</note>
    </ligand>
</feature>
<reference evidence="8" key="1">
    <citation type="submission" date="2022-10" db="EMBL/GenBank/DDBJ databases">
        <authorList>
            <person name="Koch H."/>
        </authorList>
    </citation>
    <scope>NUCLEOTIDE SEQUENCE</scope>
    <source>
        <strain evidence="8">DNF</strain>
    </source>
</reference>
<keyword evidence="3 6" id="KW-0808">Transferase</keyword>
<keyword evidence="9" id="KW-1185">Reference proteome</keyword>
<dbReference type="KEGG" id="nti:DNFV4_04178"/>
<feature type="binding site" evidence="6">
    <location>
        <position position="370"/>
    </location>
    <ligand>
        <name>substrate</name>
    </ligand>
</feature>
<dbReference type="GO" id="GO:0008890">
    <property type="term" value="F:glycine C-acetyltransferase activity"/>
    <property type="evidence" value="ECO:0007669"/>
    <property type="project" value="UniProtKB-UniRule"/>
</dbReference>
<organism evidence="8 9">
    <name type="scientific">Nitrospira tepida</name>
    <dbReference type="NCBI Taxonomy" id="2973512"/>
    <lineage>
        <taxon>Bacteria</taxon>
        <taxon>Pseudomonadati</taxon>
        <taxon>Nitrospirota</taxon>
        <taxon>Nitrospiria</taxon>
        <taxon>Nitrospirales</taxon>
        <taxon>Nitrospiraceae</taxon>
        <taxon>Nitrospira</taxon>
    </lineage>
</organism>
<dbReference type="Gene3D" id="3.90.1150.10">
    <property type="entry name" value="Aspartate Aminotransferase, domain 1"/>
    <property type="match status" value="1"/>
</dbReference>
<accession>A0AA86T8Q6</accession>
<evidence type="ECO:0000256" key="3">
    <source>
        <dbReference type="ARBA" id="ARBA00022679"/>
    </source>
</evidence>
<dbReference type="FunFam" id="3.90.1150.10:FF:000004">
    <property type="entry name" value="2-amino-3-ketobutyrate coenzyme A ligase"/>
    <property type="match status" value="1"/>
</dbReference>
<dbReference type="Pfam" id="PF00155">
    <property type="entry name" value="Aminotran_1_2"/>
    <property type="match status" value="1"/>
</dbReference>
<dbReference type="InterPro" id="IPR015421">
    <property type="entry name" value="PyrdxlP-dep_Trfase_major"/>
</dbReference>